<feature type="transmembrane region" description="Helical" evidence="9">
    <location>
        <begin position="874"/>
        <end position="895"/>
    </location>
</feature>
<dbReference type="Pfam" id="PF12698">
    <property type="entry name" value="ABC2_membrane_3"/>
    <property type="match status" value="2"/>
</dbReference>
<feature type="domain" description="ABC transporter" evidence="10">
    <location>
        <begin position="513"/>
        <end position="742"/>
    </location>
</feature>
<evidence type="ECO:0000256" key="3">
    <source>
        <dbReference type="ARBA" id="ARBA00022692"/>
    </source>
</evidence>
<feature type="transmembrane region" description="Helical" evidence="9">
    <location>
        <begin position="1124"/>
        <end position="1144"/>
    </location>
</feature>
<dbReference type="Pfam" id="PF00005">
    <property type="entry name" value="ABC_tran"/>
    <property type="match status" value="2"/>
</dbReference>
<dbReference type="InterPro" id="IPR056264">
    <property type="entry name" value="R2_ABCA1-4-like"/>
</dbReference>
<keyword evidence="3 9" id="KW-0812">Transmembrane</keyword>
<evidence type="ECO:0000256" key="9">
    <source>
        <dbReference type="SAM" id="Phobius"/>
    </source>
</evidence>
<evidence type="ECO:0000256" key="5">
    <source>
        <dbReference type="ARBA" id="ARBA00022741"/>
    </source>
</evidence>
<organism evidence="11 12">
    <name type="scientific">Brassicogethes aeneus</name>
    <name type="common">Rape pollen beetle</name>
    <name type="synonym">Meligethes aeneus</name>
    <dbReference type="NCBI Taxonomy" id="1431903"/>
    <lineage>
        <taxon>Eukaryota</taxon>
        <taxon>Metazoa</taxon>
        <taxon>Ecdysozoa</taxon>
        <taxon>Arthropoda</taxon>
        <taxon>Hexapoda</taxon>
        <taxon>Insecta</taxon>
        <taxon>Pterygota</taxon>
        <taxon>Neoptera</taxon>
        <taxon>Endopterygota</taxon>
        <taxon>Coleoptera</taxon>
        <taxon>Polyphaga</taxon>
        <taxon>Cucujiformia</taxon>
        <taxon>Nitidulidae</taxon>
        <taxon>Meligethinae</taxon>
        <taxon>Brassicogethes</taxon>
    </lineage>
</organism>
<evidence type="ECO:0000256" key="2">
    <source>
        <dbReference type="ARBA" id="ARBA00022448"/>
    </source>
</evidence>
<evidence type="ECO:0000256" key="7">
    <source>
        <dbReference type="ARBA" id="ARBA00022989"/>
    </source>
</evidence>
<dbReference type="Pfam" id="PF23321">
    <property type="entry name" value="R1_ABCA1"/>
    <property type="match status" value="1"/>
</dbReference>
<reference evidence="11" key="1">
    <citation type="submission" date="2021-12" db="EMBL/GenBank/DDBJ databases">
        <authorList>
            <person name="King R."/>
        </authorList>
    </citation>
    <scope>NUCLEOTIDE SEQUENCE</scope>
</reference>
<dbReference type="PANTHER" id="PTHR19229">
    <property type="entry name" value="ATP-BINDING CASSETTE TRANSPORTER SUBFAMILY A ABCA"/>
    <property type="match status" value="1"/>
</dbReference>
<dbReference type="GO" id="GO:0016020">
    <property type="term" value="C:membrane"/>
    <property type="evidence" value="ECO:0007669"/>
    <property type="project" value="UniProtKB-SubCell"/>
</dbReference>
<feature type="transmembrane region" description="Helical" evidence="9">
    <location>
        <begin position="1156"/>
        <end position="1177"/>
    </location>
</feature>
<dbReference type="PANTHER" id="PTHR19229:SF250">
    <property type="entry name" value="ABC TRANSPORTER DOMAIN-CONTAINING PROTEIN-RELATED"/>
    <property type="match status" value="1"/>
</dbReference>
<dbReference type="InterPro" id="IPR003439">
    <property type="entry name" value="ABC_transporter-like_ATP-bd"/>
</dbReference>
<feature type="transmembrane region" description="Helical" evidence="9">
    <location>
        <begin position="1250"/>
        <end position="1269"/>
    </location>
</feature>
<evidence type="ECO:0000313" key="12">
    <source>
        <dbReference type="Proteomes" id="UP001154078"/>
    </source>
</evidence>
<evidence type="ECO:0000256" key="6">
    <source>
        <dbReference type="ARBA" id="ARBA00022840"/>
    </source>
</evidence>
<sequence>MGKNWNKFKLLMWKNYVLQKRNLVQTAIEIVAPILFSLYIVAIRTLTEPEHVKEIKFIPYDPLNCPYTWSNISLLYAPSSPYSDKIMKIFEKQCSDHGNFNVIQLKNQVEIESYYRENEATVFGAIQFPDEFSETSDHTEITIRPTAELKSANGQTWLTNLIYPPYQMPGPREANNNYGATPNYHTEFFLHIQKLLYSSLVLNHKGINIDNFENISEILANTNLAQPDIQMQRFPYPAYIDDVLLTALMSMCGVIIMLSFVYSAINIVKAITTEKEKQLKEAMKIMGLSNWLHWTAWFVKTFIFLLISCIIMVFLFKIRVAETSLFPHGDPSVMIVFLIFYIMAVITFCFAISVFFSKANTAGTVSGLLWFLSYAPYMFLQENYATLSLSAKLFASLGANTCMSYGFQIMLMYEGTQEGIQWSNVFKGVTPDDDLNLGFLTGMLIVDSIIYLLIALYVESVFPGEFGVALPWYYPFTKSYWTGNPVKVHSSYSDEVLDDTLFEKPPSNLEAGLEIKNLRKVFAQNTAVNNLSLKMYKDQITVLLGHNGAGKTTTMSMLTGMITPTSGTAVINGHDIRTDMTGVRDSLGLCPQHNIIFDNLTVSEHLYFFSKLKGLDDKEVEEEINKYIELLELQPKKNSRSKTLSGGMKRKLCVGMALCGNSQVIMLDEPTAGMDPSARRALWEFLQCQKQGRTILLTTHYMDEADLLGDRIAIMANGELQCCGSSFFLKKKYGAGYHLIMEKSKECKSWEVTALLKKYIPNIEVEGDVGSELTYSLEEEQSQVFESMLKELENNFEKLGVRSYGISLTTLEEVFLKVGADHIQESNQSDTESTKDMRLDIPSSPSTKLTGLSLMVNQSYAMLMKKFLSAIRSWIMLFLLLILPVIFLIITMVSARTAGAKIELSMLKLNMDKWKKSSVLTEGPSDNAYLTQYKKWSGNNMNFINVADIEAEALQKRKDIPSTFRYYYITGLKYFKDNDNENLTAYFNNDAYHSPGIAYSLILNAVYSAKTNKTLSFNNFPLPPTSETQIKEATAFSAVSFGLPFNIGFSMSFACSIFINFIIRERVSNSKHLQLVSGVKAFIFWIVTFVCDYIIFLLMVVMLMLTLLCFQEDGFTSAEDLQRFIIPFIPFGFALLPFLYWAGFMFKTPQSGYTKITMLSVLLGCIGYMVVKVLLVLLDEEAWSEGLGYVFLLIPHYALMCAIGDGYSIYKTNKVCAMYTEAGAGSPAGSCPDPPDTYFQWTIPGMGMNLAYSMISGFVMMLGLIIYEYKILTNVVYKLKLKYFKHLPTIEDDMDSDVLEEKRVISDKPIDQLKNEYTFVMKDVTKYYDNLLAVNGLCLGAKSHECFGLLGINGAGKTTTFKMMTGDIKMSHGDAWINGYSIKSEIKKVQKYIGYCPQFDALLDDLTPRETIKMFALLRGIPKRECDLLAVKLAEDFDFTKHIDKKVKQLSGGNKRKLSTSVALIGDPPILYLDEPTAGMDPATKRFLWNSLCKVRDSGKLIVLTSHSMEECEALCTRIAIMVNGNFKCLGSTQHLKSKFAKGYTITIKVKKLASSHGDNHSDTAPVEGFIKQNFPNATVRERHQELLTYYLTDTVLPWSQMFGILEKAKRDKSLNIEDYSLGQSSLEQVFLTFTKQQKEDNLLK</sequence>
<dbReference type="InterPro" id="IPR013525">
    <property type="entry name" value="ABC2_TM"/>
</dbReference>
<dbReference type="InterPro" id="IPR026082">
    <property type="entry name" value="ABCA"/>
</dbReference>
<dbReference type="FunFam" id="3.40.50.300:FF:000327">
    <property type="entry name" value="ATP-binding cassette sub-family A member 3"/>
    <property type="match status" value="1"/>
</dbReference>
<dbReference type="Proteomes" id="UP001154078">
    <property type="component" value="Chromosome 1"/>
</dbReference>
<feature type="domain" description="ABC transporter" evidence="10">
    <location>
        <begin position="1319"/>
        <end position="1549"/>
    </location>
</feature>
<keyword evidence="7 9" id="KW-1133">Transmembrane helix</keyword>
<feature type="transmembrane region" description="Helical" evidence="9">
    <location>
        <begin position="243"/>
        <end position="271"/>
    </location>
</feature>
<dbReference type="PROSITE" id="PS50893">
    <property type="entry name" value="ABC_TRANSPORTER_2"/>
    <property type="match status" value="2"/>
</dbReference>
<keyword evidence="12" id="KW-1185">Reference proteome</keyword>
<dbReference type="Gene3D" id="3.40.50.300">
    <property type="entry name" value="P-loop containing nucleotide triphosphate hydrolases"/>
    <property type="match status" value="2"/>
</dbReference>
<dbReference type="GO" id="GO:0140359">
    <property type="term" value="F:ABC-type transporter activity"/>
    <property type="evidence" value="ECO:0007669"/>
    <property type="project" value="InterPro"/>
</dbReference>
<feature type="transmembrane region" description="Helical" evidence="9">
    <location>
        <begin position="362"/>
        <end position="380"/>
    </location>
</feature>
<gene>
    <name evidence="11" type="ORF">MELIAE_LOCUS3</name>
</gene>
<dbReference type="PROSITE" id="PS00211">
    <property type="entry name" value="ABC_TRANSPORTER_1"/>
    <property type="match status" value="1"/>
</dbReference>
<keyword evidence="2" id="KW-0813">Transport</keyword>
<feature type="transmembrane region" description="Helical" evidence="9">
    <location>
        <begin position="291"/>
        <end position="315"/>
    </location>
</feature>
<feature type="transmembrane region" description="Helical" evidence="9">
    <location>
        <begin position="392"/>
        <end position="413"/>
    </location>
</feature>
<dbReference type="SMART" id="SM00382">
    <property type="entry name" value="AAA"/>
    <property type="match status" value="2"/>
</dbReference>
<feature type="transmembrane region" description="Helical" evidence="9">
    <location>
        <begin position="23"/>
        <end position="43"/>
    </location>
</feature>
<dbReference type="EMBL" id="OV121132">
    <property type="protein sequence ID" value="CAH0545633.1"/>
    <property type="molecule type" value="Genomic_DNA"/>
</dbReference>
<evidence type="ECO:0000313" key="11">
    <source>
        <dbReference type="EMBL" id="CAH0545633.1"/>
    </source>
</evidence>
<evidence type="ECO:0000259" key="10">
    <source>
        <dbReference type="PROSITE" id="PS50893"/>
    </source>
</evidence>
<dbReference type="OrthoDB" id="6512918at2759"/>
<evidence type="ECO:0000256" key="4">
    <source>
        <dbReference type="ARBA" id="ARBA00022737"/>
    </source>
</evidence>
<dbReference type="InterPro" id="IPR003593">
    <property type="entry name" value="AAA+_ATPase"/>
</dbReference>
<evidence type="ECO:0000256" key="1">
    <source>
        <dbReference type="ARBA" id="ARBA00004141"/>
    </source>
</evidence>
<dbReference type="CDD" id="cd03263">
    <property type="entry name" value="ABC_subfamily_A"/>
    <property type="match status" value="2"/>
</dbReference>
<proteinExistence type="predicted"/>
<feature type="transmembrane region" description="Helical" evidence="9">
    <location>
        <begin position="1041"/>
        <end position="1062"/>
    </location>
</feature>
<keyword evidence="6" id="KW-0067">ATP-binding</keyword>
<keyword evidence="4" id="KW-0677">Repeat</keyword>
<dbReference type="SUPFAM" id="SSF52540">
    <property type="entry name" value="P-loop containing nucleoside triphosphate hydrolases"/>
    <property type="match status" value="2"/>
</dbReference>
<keyword evidence="5" id="KW-0547">Nucleotide-binding</keyword>
<keyword evidence="8 9" id="KW-0472">Membrane</keyword>
<dbReference type="GO" id="GO:0005524">
    <property type="term" value="F:ATP binding"/>
    <property type="evidence" value="ECO:0007669"/>
    <property type="project" value="UniProtKB-KW"/>
</dbReference>
<dbReference type="GO" id="GO:0016887">
    <property type="term" value="F:ATP hydrolysis activity"/>
    <property type="evidence" value="ECO:0007669"/>
    <property type="project" value="InterPro"/>
</dbReference>
<accession>A0A9P0F806</accession>
<name>A0A9P0F806_BRAAE</name>
<feature type="transmembrane region" description="Helical" evidence="9">
    <location>
        <begin position="1189"/>
        <end position="1210"/>
    </location>
</feature>
<dbReference type="InterPro" id="IPR027417">
    <property type="entry name" value="P-loop_NTPase"/>
</dbReference>
<evidence type="ECO:0000256" key="8">
    <source>
        <dbReference type="ARBA" id="ARBA00023136"/>
    </source>
</evidence>
<protein>
    <recommendedName>
        <fullName evidence="10">ABC transporter domain-containing protein</fullName>
    </recommendedName>
</protein>
<feature type="transmembrane region" description="Helical" evidence="9">
    <location>
        <begin position="1082"/>
        <end position="1104"/>
    </location>
</feature>
<feature type="transmembrane region" description="Helical" evidence="9">
    <location>
        <begin position="437"/>
        <end position="458"/>
    </location>
</feature>
<comment type="subcellular location">
    <subcellularLocation>
        <location evidence="1">Membrane</location>
        <topology evidence="1">Multi-pass membrane protein</topology>
    </subcellularLocation>
</comment>
<dbReference type="GO" id="GO:0005319">
    <property type="term" value="F:lipid transporter activity"/>
    <property type="evidence" value="ECO:0007669"/>
    <property type="project" value="TreeGrafter"/>
</dbReference>
<dbReference type="InterPro" id="IPR017871">
    <property type="entry name" value="ABC_transporter-like_CS"/>
</dbReference>
<dbReference type="FunFam" id="3.40.50.300:FF:000298">
    <property type="entry name" value="ATP-binding cassette sub-family A member 12"/>
    <property type="match status" value="1"/>
</dbReference>
<feature type="transmembrane region" description="Helical" evidence="9">
    <location>
        <begin position="335"/>
        <end position="356"/>
    </location>
</feature>